<evidence type="ECO:0000313" key="3">
    <source>
        <dbReference type="EMBL" id="WNO52425.1"/>
    </source>
</evidence>
<protein>
    <submittedName>
        <fullName evidence="3">Glycoside hydrolase family 172 protein</fullName>
    </submittedName>
</protein>
<evidence type="ECO:0000256" key="2">
    <source>
        <dbReference type="SAM" id="SignalP"/>
    </source>
</evidence>
<organism evidence="3 4">
    <name type="scientific">Stakelama saccharophila</name>
    <dbReference type="NCBI Taxonomy" id="3075605"/>
    <lineage>
        <taxon>Bacteria</taxon>
        <taxon>Pseudomonadati</taxon>
        <taxon>Pseudomonadota</taxon>
        <taxon>Alphaproteobacteria</taxon>
        <taxon>Sphingomonadales</taxon>
        <taxon>Sphingomonadaceae</taxon>
        <taxon>Stakelama</taxon>
    </lineage>
</organism>
<dbReference type="RefSeq" id="WP_313912855.1">
    <property type="nucleotide sequence ID" value="NZ_CP135076.1"/>
</dbReference>
<evidence type="ECO:0000313" key="4">
    <source>
        <dbReference type="Proteomes" id="UP001302249"/>
    </source>
</evidence>
<dbReference type="InterPro" id="IPR021345">
    <property type="entry name" value="DUF2961"/>
</dbReference>
<keyword evidence="4" id="KW-1185">Reference proteome</keyword>
<dbReference type="Proteomes" id="UP001302249">
    <property type="component" value="Chromosome"/>
</dbReference>
<keyword evidence="2" id="KW-0732">Signal</keyword>
<accession>A0ABZ0B523</accession>
<keyword evidence="3" id="KW-0378">Hydrolase</keyword>
<dbReference type="GO" id="GO:0016787">
    <property type="term" value="F:hydrolase activity"/>
    <property type="evidence" value="ECO:0007669"/>
    <property type="project" value="UniProtKB-KW"/>
</dbReference>
<feature type="signal peptide" evidence="2">
    <location>
        <begin position="1"/>
        <end position="21"/>
    </location>
</feature>
<feature type="compositionally biased region" description="Polar residues" evidence="1">
    <location>
        <begin position="38"/>
        <end position="48"/>
    </location>
</feature>
<proteinExistence type="predicted"/>
<dbReference type="EMBL" id="CP135076">
    <property type="protein sequence ID" value="WNO52425.1"/>
    <property type="molecule type" value="Genomic_DNA"/>
</dbReference>
<dbReference type="Pfam" id="PF11175">
    <property type="entry name" value="DUF2961"/>
    <property type="match status" value="1"/>
</dbReference>
<feature type="chain" id="PRO_5046252057" evidence="2">
    <location>
        <begin position="22"/>
        <end position="416"/>
    </location>
</feature>
<reference evidence="3 4" key="1">
    <citation type="submission" date="2023-09" db="EMBL/GenBank/DDBJ databases">
        <authorList>
            <person name="Rey-Velasco X."/>
        </authorList>
    </citation>
    <scope>NUCLEOTIDE SEQUENCE [LARGE SCALE GENOMIC DNA]</scope>
    <source>
        <strain evidence="3 4">W311</strain>
    </source>
</reference>
<sequence length="416" mass="46517">MMKYLYSAILAASVAVVPAAAQTGGPSDSARMYTMQPGAQSRWTSPENHSGAKGQGAKANNGIKGHAYDQIPAHGHADVLNIDGPGIIQRMKMSVIDRSPEALRSLRIEMYWDGADKPAVRAPLGDFFGTAFGKTAEYETSLFKDPEGRSFTFTIPMPFKKGARIVIYNDSDKPVTHLYYNVNFQKLDKPPEDMLYFHAYWRRNTPAVGKDFVVLPEVKGSGRFLGASIGVKADPVYGRHKEGEPPLNYWWGEGEVKLWLDGDKQDPSMVGTGVEDYFGTAWGMAHFVTMNSGCTIADPDTLHWSCYRYHVPDPIWFHQDIKVAMQQIGGGPLEQVRQLRRDGAPLKVISVDAKNGKFYPLLSMKNPPQLMDDDFPKGWTNYFRSDDWCATAYFYLDTPTDNLPELAPVETRLRDL</sequence>
<feature type="region of interest" description="Disordered" evidence="1">
    <location>
        <begin position="38"/>
        <end position="58"/>
    </location>
</feature>
<gene>
    <name evidence="3" type="ORF">RPR59_08000</name>
</gene>
<name>A0ABZ0B523_9SPHN</name>
<evidence type="ECO:0000256" key="1">
    <source>
        <dbReference type="SAM" id="MobiDB-lite"/>
    </source>
</evidence>
<dbReference type="Gene3D" id="2.60.120.1390">
    <property type="match status" value="1"/>
</dbReference>